<feature type="signal peptide" evidence="20">
    <location>
        <begin position="1"/>
        <end position="23"/>
    </location>
</feature>
<comment type="function">
    <text evidence="18">Auxiliary component of the CatSper complex, a complex involved in sperm cell hyperactivation. Sperm cell hyperactivation is needed for sperm motility which is essential late in the preparation of sperm for fertilization. Required for CATSPER1 stability before intraflagellar transport and/or incorporation of the CatSper complex channel into the flagellar membrane.</text>
</comment>
<evidence type="ECO:0000256" key="1">
    <source>
        <dbReference type="ARBA" id="ARBA00010246"/>
    </source>
</evidence>
<evidence type="ECO:0000256" key="5">
    <source>
        <dbReference type="ARBA" id="ARBA00022729"/>
    </source>
</evidence>
<evidence type="ECO:0000313" key="24">
    <source>
        <dbReference type="Proteomes" id="UP000694923"/>
    </source>
</evidence>
<comment type="subcellular location">
    <subcellularLocation>
        <location evidence="15">Cell projection</location>
        <location evidence="15">Cilium</location>
        <location evidence="15">Flagellum membrane</location>
        <topology evidence="15">Single-pass type I membrane protein</topology>
    </subcellularLocation>
</comment>
<evidence type="ECO:0000256" key="8">
    <source>
        <dbReference type="ARBA" id="ARBA00022871"/>
    </source>
</evidence>
<evidence type="ECO:0000256" key="18">
    <source>
        <dbReference type="ARBA" id="ARBA00046028"/>
    </source>
</evidence>
<evidence type="ECO:0000256" key="20">
    <source>
        <dbReference type="SAM" id="SignalP"/>
    </source>
</evidence>
<protein>
    <recommendedName>
        <fullName evidence="16">Cation channel sperm-associated auxiliary subunit delta</fullName>
    </recommendedName>
    <alternativeName>
        <fullName evidence="17">Transmembrane protein 146</fullName>
    </alternativeName>
</protein>
<keyword evidence="8" id="KW-0744">Spermatogenesis</keyword>
<dbReference type="PANTHER" id="PTHR33722:SF1">
    <property type="entry name" value="CATION CHANNEL SPERM-ASSOCIATED AUXILIARY SUBUNIT DELTA"/>
    <property type="match status" value="1"/>
</dbReference>
<gene>
    <name evidence="25" type="primary">CATSPERD</name>
</gene>
<accession>A0ABM0QSE1</accession>
<evidence type="ECO:0000256" key="10">
    <source>
        <dbReference type="ARBA" id="ARBA00023069"/>
    </source>
</evidence>
<evidence type="ECO:0000256" key="17">
    <source>
        <dbReference type="ARBA" id="ARBA00041424"/>
    </source>
</evidence>
<evidence type="ECO:0000256" key="3">
    <source>
        <dbReference type="ARBA" id="ARBA00022475"/>
    </source>
</evidence>
<evidence type="ECO:0000256" key="7">
    <source>
        <dbReference type="ARBA" id="ARBA00022846"/>
    </source>
</evidence>
<evidence type="ECO:0000313" key="25">
    <source>
        <dbReference type="RefSeq" id="XP_008571282.1"/>
    </source>
</evidence>
<evidence type="ECO:0000256" key="16">
    <source>
        <dbReference type="ARBA" id="ARBA00040129"/>
    </source>
</evidence>
<organism evidence="24 25">
    <name type="scientific">Galeopterus variegatus</name>
    <name type="common">Malayan flying lemur</name>
    <name type="synonym">Cynocephalus variegatus</name>
    <dbReference type="NCBI Taxonomy" id="482537"/>
    <lineage>
        <taxon>Eukaryota</taxon>
        <taxon>Metazoa</taxon>
        <taxon>Chordata</taxon>
        <taxon>Craniata</taxon>
        <taxon>Vertebrata</taxon>
        <taxon>Euteleostomi</taxon>
        <taxon>Mammalia</taxon>
        <taxon>Eutheria</taxon>
        <taxon>Euarchontoglires</taxon>
        <taxon>Dermoptera</taxon>
        <taxon>Cynocephalidae</taxon>
        <taxon>Galeopterus</taxon>
    </lineage>
</organism>
<evidence type="ECO:0000259" key="23">
    <source>
        <dbReference type="Pfam" id="PF23747"/>
    </source>
</evidence>
<feature type="domain" description="CATSPERD/E C-terminal" evidence="22">
    <location>
        <begin position="254"/>
        <end position="467"/>
    </location>
</feature>
<dbReference type="RefSeq" id="XP_008571282.1">
    <property type="nucleotide sequence ID" value="XM_008573060.1"/>
</dbReference>
<dbReference type="Pfam" id="PF23747">
    <property type="entry name" value="Ig-like_CATSPERD"/>
    <property type="match status" value="1"/>
</dbReference>
<keyword evidence="6" id="KW-0221">Differentiation</keyword>
<dbReference type="InterPro" id="IPR053813">
    <property type="entry name" value="CATSPERD_beta-prop"/>
</dbReference>
<dbReference type="InterPro" id="IPR028751">
    <property type="entry name" value="CATSPERD/E"/>
</dbReference>
<keyword evidence="4 19" id="KW-0812">Transmembrane</keyword>
<keyword evidence="11 19" id="KW-0472">Membrane</keyword>
<evidence type="ECO:0000256" key="19">
    <source>
        <dbReference type="SAM" id="Phobius"/>
    </source>
</evidence>
<evidence type="ECO:0000259" key="21">
    <source>
        <dbReference type="Pfam" id="PF15020"/>
    </source>
</evidence>
<keyword evidence="24" id="KW-1185">Reference proteome</keyword>
<reference evidence="25" key="1">
    <citation type="submission" date="2025-08" db="UniProtKB">
        <authorList>
            <consortium name="RefSeq"/>
        </authorList>
    </citation>
    <scope>IDENTIFICATION</scope>
</reference>
<keyword evidence="9 19" id="KW-1133">Transmembrane helix</keyword>
<dbReference type="GeneID" id="103590756"/>
<feature type="chain" id="PRO_5047045926" description="Cation channel sperm-associated auxiliary subunit delta" evidence="20">
    <location>
        <begin position="24"/>
        <end position="494"/>
    </location>
</feature>
<feature type="transmembrane region" description="Helical" evidence="19">
    <location>
        <begin position="441"/>
        <end position="464"/>
    </location>
</feature>
<evidence type="ECO:0000256" key="11">
    <source>
        <dbReference type="ARBA" id="ARBA00023136"/>
    </source>
</evidence>
<keyword evidence="10" id="KW-0969">Cilium</keyword>
<dbReference type="Proteomes" id="UP000694923">
    <property type="component" value="Unplaced"/>
</dbReference>
<feature type="domain" description="CATSPERD Ig-like" evidence="23">
    <location>
        <begin position="125"/>
        <end position="224"/>
    </location>
</feature>
<dbReference type="InterPro" id="IPR053814">
    <property type="entry name" value="CATSPERD/E_C"/>
</dbReference>
<dbReference type="InterPro" id="IPR055451">
    <property type="entry name" value="Ig-like_CATSPERD"/>
</dbReference>
<dbReference type="Pfam" id="PF15020">
    <property type="entry name" value="Beta-prop_CATSPERD"/>
    <property type="match status" value="1"/>
</dbReference>
<keyword evidence="3" id="KW-1003">Cell membrane</keyword>
<keyword evidence="5 20" id="KW-0732">Signal</keyword>
<evidence type="ECO:0000256" key="12">
    <source>
        <dbReference type="ARBA" id="ARBA00023157"/>
    </source>
</evidence>
<keyword evidence="7" id="KW-0282">Flagellum</keyword>
<evidence type="ECO:0000256" key="14">
    <source>
        <dbReference type="ARBA" id="ARBA00023273"/>
    </source>
</evidence>
<comment type="similarity">
    <text evidence="1">Belongs to the CATSPERD family.</text>
</comment>
<keyword evidence="14" id="KW-0966">Cell projection</keyword>
<evidence type="ECO:0000256" key="15">
    <source>
        <dbReference type="ARBA" id="ARBA00037793"/>
    </source>
</evidence>
<keyword evidence="12" id="KW-1015">Disulfide bond</keyword>
<keyword evidence="13" id="KW-0325">Glycoprotein</keyword>
<feature type="domain" description="CATSPERD beta-propeller" evidence="21">
    <location>
        <begin position="2"/>
        <end position="123"/>
    </location>
</feature>
<sequence>MPPGQRGILILWFENSLLVSHNAGQLVSPIQVQQGGQTLYPSIYGANITIHNIAANENELAVLTREDNLYYGSLGVLSNSIIKFADQQIWSEGAALMFTGTGMLDILTPLLDANFSAFDFQKCSVNIQAILMDPQLQVEKCKVMVSNPHSLGLQANFFEEKVTYNWNIKYRLEIYLKQQHLWGRTDPNFTSSLKRPTTSTLTVDVANKEISCIDNKPLSTLISIGCDLDKKIVVQKKISACSKGILDPVALQDNYSYVIEKEFYNPTFHRVKTDLVVKYPYQELGCPHLVYYNTPWKPVVELWREGRFQEVVEAEYVVREAYGQVAYTYSLTAGSALCVSQPQNWTTMEDSRRGRKRFFWNRENYVSCHDPNSNAPLQWPNVEYQILGGPTANQIIFKQRNGIYIFFLSIVDPYYSYCHLSTVFSIYVYGAYPLPIVPPQFTIFLLVTSILLSVWLAYTIPNFLRTERGRRIKTFWSDLCWGCKELCRCHRGRS</sequence>
<evidence type="ECO:0000256" key="4">
    <source>
        <dbReference type="ARBA" id="ARBA00022692"/>
    </source>
</evidence>
<evidence type="ECO:0000256" key="9">
    <source>
        <dbReference type="ARBA" id="ARBA00022989"/>
    </source>
</evidence>
<evidence type="ECO:0000256" key="6">
    <source>
        <dbReference type="ARBA" id="ARBA00022782"/>
    </source>
</evidence>
<evidence type="ECO:0000256" key="2">
    <source>
        <dbReference type="ARBA" id="ARBA00022473"/>
    </source>
</evidence>
<dbReference type="Pfam" id="PF22850">
    <property type="entry name" value="CATSPERD-E_C"/>
    <property type="match status" value="1"/>
</dbReference>
<name>A0ABM0QSE1_GALVR</name>
<keyword evidence="2" id="KW-0217">Developmental protein</keyword>
<dbReference type="PANTHER" id="PTHR33722">
    <property type="entry name" value="CATION CHANNEL SPERM-ASSOCIATED PROTEIN SUBUNIT DELTA-RELATED"/>
    <property type="match status" value="1"/>
</dbReference>
<evidence type="ECO:0000256" key="13">
    <source>
        <dbReference type="ARBA" id="ARBA00023180"/>
    </source>
</evidence>
<proteinExistence type="inferred from homology"/>
<evidence type="ECO:0000259" key="22">
    <source>
        <dbReference type="Pfam" id="PF22850"/>
    </source>
</evidence>